<organism evidence="3 4">
    <name type="scientific">Amborella trichopoda</name>
    <dbReference type="NCBI Taxonomy" id="13333"/>
    <lineage>
        <taxon>Eukaryota</taxon>
        <taxon>Viridiplantae</taxon>
        <taxon>Streptophyta</taxon>
        <taxon>Embryophyta</taxon>
        <taxon>Tracheophyta</taxon>
        <taxon>Spermatophyta</taxon>
        <taxon>Magnoliopsida</taxon>
        <taxon>Amborellales</taxon>
        <taxon>Amborellaceae</taxon>
        <taxon>Amborella</taxon>
    </lineage>
</organism>
<evidence type="ECO:0000313" key="4">
    <source>
        <dbReference type="Proteomes" id="UP000017836"/>
    </source>
</evidence>
<dbReference type="Gene3D" id="3.30.1330.20">
    <property type="entry name" value="Tubulin/FtsZ, C-terminal domain"/>
    <property type="match status" value="1"/>
</dbReference>
<evidence type="ECO:0000256" key="2">
    <source>
        <dbReference type="ARBA" id="ARBA00023134"/>
    </source>
</evidence>
<dbReference type="SUPFAM" id="SSF55307">
    <property type="entry name" value="Tubulin C-terminal domain-like"/>
    <property type="match status" value="1"/>
</dbReference>
<dbReference type="InterPro" id="IPR008280">
    <property type="entry name" value="Tub_FtsZ_C"/>
</dbReference>
<sequence length="110" mass="12416">MQNNHHQLLLFTSASAIMLLPFAWTQWSISIDHRLVPWKSHDAIFILSSMPLVISAEKPYHHHLSGAEITNSVFKPSSMTAKCDPHHGDNAFNDGQVGPSLWRLWTQGCQ</sequence>
<dbReference type="eggNOG" id="KOG1376">
    <property type="taxonomic scope" value="Eukaryota"/>
</dbReference>
<proteinExistence type="predicted"/>
<evidence type="ECO:0000256" key="1">
    <source>
        <dbReference type="ARBA" id="ARBA00022741"/>
    </source>
</evidence>
<reference evidence="4" key="1">
    <citation type="journal article" date="2013" name="Science">
        <title>The Amborella genome and the evolution of flowering plants.</title>
        <authorList>
            <consortium name="Amborella Genome Project"/>
        </authorList>
    </citation>
    <scope>NUCLEOTIDE SEQUENCE [LARGE SCALE GENOMIC DNA]</scope>
</reference>
<dbReference type="EMBL" id="KI392532">
    <property type="protein sequence ID" value="ERN14672.1"/>
    <property type="molecule type" value="Genomic_DNA"/>
</dbReference>
<evidence type="ECO:0000313" key="3">
    <source>
        <dbReference type="EMBL" id="ERN14672.1"/>
    </source>
</evidence>
<keyword evidence="2" id="KW-0342">GTP-binding</keyword>
<keyword evidence="4" id="KW-1185">Reference proteome</keyword>
<dbReference type="Gramene" id="ERN14672">
    <property type="protein sequence ID" value="ERN14672"/>
    <property type="gene ID" value="AMTR_s00038p00212600"/>
</dbReference>
<name>U5CZW3_AMBTC</name>
<dbReference type="InterPro" id="IPR037103">
    <property type="entry name" value="Tubulin/FtsZ-like_C"/>
</dbReference>
<dbReference type="HOGENOM" id="CLU_2174366_0_0_1"/>
<dbReference type="Proteomes" id="UP000017836">
    <property type="component" value="Unassembled WGS sequence"/>
</dbReference>
<accession>U5CZW3</accession>
<dbReference type="AlphaFoldDB" id="U5CZW3"/>
<gene>
    <name evidence="3" type="ORF">AMTR_s00038p00212600</name>
</gene>
<dbReference type="GO" id="GO:0005525">
    <property type="term" value="F:GTP binding"/>
    <property type="evidence" value="ECO:0007669"/>
    <property type="project" value="UniProtKB-KW"/>
</dbReference>
<dbReference type="STRING" id="13333.U5CZW3"/>
<keyword evidence="1" id="KW-0547">Nucleotide-binding</keyword>
<protein>
    <submittedName>
        <fullName evidence="3">Uncharacterized protein</fullName>
    </submittedName>
</protein>